<keyword evidence="2" id="KW-1185">Reference proteome</keyword>
<protein>
    <submittedName>
        <fullName evidence="1">Uncharacterized protein</fullName>
    </submittedName>
</protein>
<dbReference type="Proteomes" id="UP000265520">
    <property type="component" value="Unassembled WGS sequence"/>
</dbReference>
<name>A0A392MR77_9FABA</name>
<organism evidence="1 2">
    <name type="scientific">Trifolium medium</name>
    <dbReference type="NCBI Taxonomy" id="97028"/>
    <lineage>
        <taxon>Eukaryota</taxon>
        <taxon>Viridiplantae</taxon>
        <taxon>Streptophyta</taxon>
        <taxon>Embryophyta</taxon>
        <taxon>Tracheophyta</taxon>
        <taxon>Spermatophyta</taxon>
        <taxon>Magnoliopsida</taxon>
        <taxon>eudicotyledons</taxon>
        <taxon>Gunneridae</taxon>
        <taxon>Pentapetalae</taxon>
        <taxon>rosids</taxon>
        <taxon>fabids</taxon>
        <taxon>Fabales</taxon>
        <taxon>Fabaceae</taxon>
        <taxon>Papilionoideae</taxon>
        <taxon>50 kb inversion clade</taxon>
        <taxon>NPAAA clade</taxon>
        <taxon>Hologalegina</taxon>
        <taxon>IRL clade</taxon>
        <taxon>Trifolieae</taxon>
        <taxon>Trifolium</taxon>
    </lineage>
</organism>
<gene>
    <name evidence="1" type="ORF">A2U01_0010923</name>
</gene>
<sequence>MLGADVISSFPVLQRILSLIEEVKESVNDDLSEAIEDLDAATPFFEALDELQSLSAHLSDVQKELLGLAQAVRQSLEVHGPFVNSVLESSGRIHNLASTLNDQSFLVTEDVKMLSTNLSIASKEELVVRKKIAHMEGELRLLQKWKRELDDSISADVFKLINKNRTLRGLEARQRLMMGRLDEINDVLEKADRNRVEMSEILEAARDAVRRC</sequence>
<evidence type="ECO:0000313" key="1">
    <source>
        <dbReference type="EMBL" id="MCH90017.1"/>
    </source>
</evidence>
<accession>A0A392MR77</accession>
<dbReference type="EMBL" id="LXQA010017425">
    <property type="protein sequence ID" value="MCH90017.1"/>
    <property type="molecule type" value="Genomic_DNA"/>
</dbReference>
<comment type="caution">
    <text evidence="1">The sequence shown here is derived from an EMBL/GenBank/DDBJ whole genome shotgun (WGS) entry which is preliminary data.</text>
</comment>
<proteinExistence type="predicted"/>
<dbReference type="AlphaFoldDB" id="A0A392MR77"/>
<evidence type="ECO:0000313" key="2">
    <source>
        <dbReference type="Proteomes" id="UP000265520"/>
    </source>
</evidence>
<reference evidence="1 2" key="1">
    <citation type="journal article" date="2018" name="Front. Plant Sci.">
        <title>Red Clover (Trifolium pratense) and Zigzag Clover (T. medium) - A Picture of Genomic Similarities and Differences.</title>
        <authorList>
            <person name="Dluhosova J."/>
            <person name="Istvanek J."/>
            <person name="Nedelnik J."/>
            <person name="Repkova J."/>
        </authorList>
    </citation>
    <scope>NUCLEOTIDE SEQUENCE [LARGE SCALE GENOMIC DNA]</scope>
    <source>
        <strain evidence="2">cv. 10/8</strain>
        <tissue evidence="1">Leaf</tissue>
    </source>
</reference>